<evidence type="ECO:0000256" key="2">
    <source>
        <dbReference type="ARBA" id="ARBA00012438"/>
    </source>
</evidence>
<comment type="caution">
    <text evidence="4">The sequence shown here is derived from an EMBL/GenBank/DDBJ whole genome shotgun (WGS) entry which is preliminary data.</text>
</comment>
<name>A0A5B0GR85_9BURK</name>
<accession>A0A5B0GR85</accession>
<dbReference type="InterPro" id="IPR004358">
    <property type="entry name" value="Sig_transdc_His_kin-like_C"/>
</dbReference>
<evidence type="ECO:0000313" key="4">
    <source>
        <dbReference type="EMBL" id="KAA1005407.1"/>
    </source>
</evidence>
<dbReference type="Gene3D" id="3.30.565.10">
    <property type="entry name" value="Histidine kinase-like ATPase, C-terminal domain"/>
    <property type="match status" value="1"/>
</dbReference>
<feature type="domain" description="Histidine kinase/HSP90-like ATPase" evidence="3">
    <location>
        <begin position="5"/>
        <end position="50"/>
    </location>
</feature>
<reference evidence="4 5" key="1">
    <citation type="submission" date="2019-08" db="EMBL/GenBank/DDBJ databases">
        <title>Paraburkholderia sp. DCY113.</title>
        <authorList>
            <person name="Kang J."/>
        </authorList>
    </citation>
    <scope>NUCLEOTIDE SEQUENCE [LARGE SCALE GENOMIC DNA]</scope>
    <source>
        <strain evidence="4 5">DCY113</strain>
    </source>
</reference>
<dbReference type="InterPro" id="IPR003594">
    <property type="entry name" value="HATPase_dom"/>
</dbReference>
<evidence type="ECO:0000313" key="5">
    <source>
        <dbReference type="Proteomes" id="UP000325273"/>
    </source>
</evidence>
<proteinExistence type="predicted"/>
<sequence>MAVAVLGSGSGIREDKLPRSFEPFLRMCSSGMVMGLAISSSIIEAHGGQFSKA</sequence>
<organism evidence="4 5">
    <name type="scientific">Paraburkholderia panacisoli</name>
    <dbReference type="NCBI Taxonomy" id="2603818"/>
    <lineage>
        <taxon>Bacteria</taxon>
        <taxon>Pseudomonadati</taxon>
        <taxon>Pseudomonadota</taxon>
        <taxon>Betaproteobacteria</taxon>
        <taxon>Burkholderiales</taxon>
        <taxon>Burkholderiaceae</taxon>
        <taxon>Paraburkholderia</taxon>
    </lineage>
</organism>
<keyword evidence="5" id="KW-1185">Reference proteome</keyword>
<evidence type="ECO:0000259" key="3">
    <source>
        <dbReference type="Pfam" id="PF02518"/>
    </source>
</evidence>
<dbReference type="Proteomes" id="UP000325273">
    <property type="component" value="Unassembled WGS sequence"/>
</dbReference>
<dbReference type="EMBL" id="VTUZ01000023">
    <property type="protein sequence ID" value="KAA1005407.1"/>
    <property type="molecule type" value="Genomic_DNA"/>
</dbReference>
<gene>
    <name evidence="4" type="ORF">FVF58_29550</name>
</gene>
<dbReference type="AlphaFoldDB" id="A0A5B0GR85"/>
<protein>
    <recommendedName>
        <fullName evidence="2">histidine kinase</fullName>
        <ecNumber evidence="2">2.7.13.3</ecNumber>
    </recommendedName>
</protein>
<evidence type="ECO:0000256" key="1">
    <source>
        <dbReference type="ARBA" id="ARBA00000085"/>
    </source>
</evidence>
<dbReference type="Pfam" id="PF02518">
    <property type="entry name" value="HATPase_c"/>
    <property type="match status" value="1"/>
</dbReference>
<dbReference type="InterPro" id="IPR036890">
    <property type="entry name" value="HATPase_C_sf"/>
</dbReference>
<dbReference type="GO" id="GO:0004673">
    <property type="term" value="F:protein histidine kinase activity"/>
    <property type="evidence" value="ECO:0007669"/>
    <property type="project" value="UniProtKB-EC"/>
</dbReference>
<dbReference type="EC" id="2.7.13.3" evidence="2"/>
<dbReference type="PRINTS" id="PR00344">
    <property type="entry name" value="BCTRLSENSOR"/>
</dbReference>
<dbReference type="SUPFAM" id="SSF55874">
    <property type="entry name" value="ATPase domain of HSP90 chaperone/DNA topoisomerase II/histidine kinase"/>
    <property type="match status" value="1"/>
</dbReference>
<comment type="catalytic activity">
    <reaction evidence="1">
        <text>ATP + protein L-histidine = ADP + protein N-phospho-L-histidine.</text>
        <dbReference type="EC" id="2.7.13.3"/>
    </reaction>
</comment>